<evidence type="ECO:0000313" key="2">
    <source>
        <dbReference type="Proteomes" id="UP000232922"/>
    </source>
</evidence>
<dbReference type="EMBL" id="KJ755191">
    <property type="protein sequence ID" value="AJP09046.1"/>
    <property type="molecule type" value="Genomic_DNA"/>
</dbReference>
<dbReference type="RefSeq" id="YP_009701546.1">
    <property type="nucleotide sequence ID" value="NC_044938.1"/>
</dbReference>
<reference evidence="2" key="1">
    <citation type="submission" date="2014-04" db="EMBL/GenBank/DDBJ databases">
        <authorList>
            <person name="Wei Y."/>
            <person name="Huang G."/>
            <person name="Cheng X."/>
        </authorList>
    </citation>
    <scope>NUCLEOTIDE SEQUENCE [LARGE SCALE GENOMIC DNA]</scope>
</reference>
<dbReference type="KEGG" id="vg:41900682"/>
<proteinExistence type="predicted"/>
<evidence type="ECO:0000313" key="1">
    <source>
        <dbReference type="EMBL" id="AJP09046.1"/>
    </source>
</evidence>
<dbReference type="Proteomes" id="UP000232922">
    <property type="component" value="Genome"/>
</dbReference>
<accession>A0A171PVG8</accession>
<organism evidence="1 2">
    <name type="scientific">Heliothis virescens ascovirus 3f</name>
    <dbReference type="NCBI Taxonomy" id="328614"/>
    <lineage>
        <taxon>Viruses</taxon>
        <taxon>Varidnaviria</taxon>
        <taxon>Bamfordvirae</taxon>
        <taxon>Nucleocytoviricota</taxon>
        <taxon>Megaviricetes</taxon>
        <taxon>Pimascovirales</taxon>
        <taxon>Pimascovirales incertae sedis</taxon>
        <taxon>Ascoviridae</taxon>
        <taxon>Ascovirus</taxon>
        <taxon>Ascovirus hvav3a</taxon>
    </lineage>
</organism>
<dbReference type="GeneID" id="41900682"/>
<sequence length="125" mass="14719">MAYYKTNPELNEIERSTYEKFPFWFERSPNCALVFTRRNEPVSYLAVGNAQFIDREMRRMGAVRELSERVPVSNTVEFVIVILKYSKDFVRDRVAHDRSGLNYIITFDSSATEKMLQLFDLVVYA</sequence>
<protein>
    <submittedName>
        <fullName evidence="1">Uncharacterized protein</fullName>
    </submittedName>
</protein>
<name>A0A171PVG8_9VIRU</name>